<dbReference type="EMBL" id="JACOQG010000002">
    <property type="protein sequence ID" value="MBC5778495.1"/>
    <property type="molecule type" value="Genomic_DNA"/>
</dbReference>
<proteinExistence type="predicted"/>
<accession>A0ABR7IEQ6</accession>
<evidence type="ECO:0000313" key="1">
    <source>
        <dbReference type="EMBL" id="MBC5778495.1"/>
    </source>
</evidence>
<comment type="caution">
    <text evidence="1">The sequence shown here is derived from an EMBL/GenBank/DDBJ whole genome shotgun (WGS) entry which is preliminary data.</text>
</comment>
<gene>
    <name evidence="1" type="ORF">H8Z82_02250</name>
</gene>
<keyword evidence="2" id="KW-1185">Reference proteome</keyword>
<name>A0ABR7IEQ6_9FIRM</name>
<organism evidence="1 2">
    <name type="scientific">Blautia difficilis</name>
    <dbReference type="NCBI Taxonomy" id="2763027"/>
    <lineage>
        <taxon>Bacteria</taxon>
        <taxon>Bacillati</taxon>
        <taxon>Bacillota</taxon>
        <taxon>Clostridia</taxon>
        <taxon>Lachnospirales</taxon>
        <taxon>Lachnospiraceae</taxon>
        <taxon>Blautia</taxon>
    </lineage>
</organism>
<sequence>MPFINDLRDVQNKTRKDISQSQLIFDETIRRSGFTGASAQIQYDHIYDILAARDAVHTDIVTAGLKEDVKVTGAVTELICKIALDASAPNRYDTLPKTWDWIGDFAIMGSPFNLFISVKSYKAKERLIVSGTGQNAAPVVGYGLFDDPSEWSPDRVKQYKQRGFIAIYMPNTLYDALDAMTPQTPGLSPRLIRKYSPTNGYPATNIKNIYDRPLLRKLEDFDDDIAHVCIPGTYTLDLSRY</sequence>
<evidence type="ECO:0000313" key="2">
    <source>
        <dbReference type="Proteomes" id="UP000649826"/>
    </source>
</evidence>
<protein>
    <submittedName>
        <fullName evidence="1">Uncharacterized protein</fullName>
    </submittedName>
</protein>
<reference evidence="1 2" key="1">
    <citation type="submission" date="2020-08" db="EMBL/GenBank/DDBJ databases">
        <title>Genome public.</title>
        <authorList>
            <person name="Liu C."/>
            <person name="Sun Q."/>
        </authorList>
    </citation>
    <scope>NUCLEOTIDE SEQUENCE [LARGE SCALE GENOMIC DNA]</scope>
    <source>
        <strain evidence="1 2">M29</strain>
    </source>
</reference>
<dbReference type="Proteomes" id="UP000649826">
    <property type="component" value="Unassembled WGS sequence"/>
</dbReference>
<dbReference type="RefSeq" id="WP_186994108.1">
    <property type="nucleotide sequence ID" value="NZ_JACOQG010000002.1"/>
</dbReference>